<feature type="transmembrane region" description="Helical" evidence="5">
    <location>
        <begin position="141"/>
        <end position="160"/>
    </location>
</feature>
<feature type="transmembrane region" description="Helical" evidence="5">
    <location>
        <begin position="52"/>
        <end position="75"/>
    </location>
</feature>
<evidence type="ECO:0000313" key="8">
    <source>
        <dbReference type="Proteomes" id="UP000007879"/>
    </source>
</evidence>
<dbReference type="AlphaFoldDB" id="A0A1X7VT71"/>
<dbReference type="OrthoDB" id="417037at2759"/>
<dbReference type="KEGG" id="aqu:100635675"/>
<name>A0A1X7VT71_AMPQE</name>
<keyword evidence="3 5" id="KW-1133">Transmembrane helix</keyword>
<dbReference type="STRING" id="400682.A0A1X7VT71"/>
<keyword evidence="2 5" id="KW-0812">Transmembrane</keyword>
<feature type="transmembrane region" description="Helical" evidence="5">
    <location>
        <begin position="21"/>
        <end position="40"/>
    </location>
</feature>
<feature type="transmembrane region" description="Helical" evidence="5">
    <location>
        <begin position="230"/>
        <end position="250"/>
    </location>
</feature>
<dbReference type="GO" id="GO:0016020">
    <property type="term" value="C:membrane"/>
    <property type="evidence" value="ECO:0007669"/>
    <property type="project" value="UniProtKB-SubCell"/>
</dbReference>
<feature type="transmembrane region" description="Helical" evidence="5">
    <location>
        <begin position="111"/>
        <end position="134"/>
    </location>
</feature>
<dbReference type="InterPro" id="IPR050186">
    <property type="entry name" value="TPT_transporter"/>
</dbReference>
<evidence type="ECO:0000313" key="7">
    <source>
        <dbReference type="EnsemblMetazoa" id="Aqu2.1.43079_001"/>
    </source>
</evidence>
<feature type="transmembrane region" description="Helical" evidence="5">
    <location>
        <begin position="166"/>
        <end position="185"/>
    </location>
</feature>
<feature type="transmembrane region" description="Helical" evidence="5">
    <location>
        <begin position="287"/>
        <end position="310"/>
    </location>
</feature>
<evidence type="ECO:0000256" key="3">
    <source>
        <dbReference type="ARBA" id="ARBA00022989"/>
    </source>
</evidence>
<protein>
    <recommendedName>
        <fullName evidence="6">Sugar phosphate transporter domain-containing protein</fullName>
    </recommendedName>
</protein>
<reference evidence="8" key="1">
    <citation type="journal article" date="2010" name="Nature">
        <title>The Amphimedon queenslandica genome and the evolution of animal complexity.</title>
        <authorList>
            <person name="Srivastava M."/>
            <person name="Simakov O."/>
            <person name="Chapman J."/>
            <person name="Fahey B."/>
            <person name="Gauthier M.E."/>
            <person name="Mitros T."/>
            <person name="Richards G.S."/>
            <person name="Conaco C."/>
            <person name="Dacre M."/>
            <person name="Hellsten U."/>
            <person name="Larroux C."/>
            <person name="Putnam N.H."/>
            <person name="Stanke M."/>
            <person name="Adamska M."/>
            <person name="Darling A."/>
            <person name="Degnan S.M."/>
            <person name="Oakley T.H."/>
            <person name="Plachetzki D.C."/>
            <person name="Zhai Y."/>
            <person name="Adamski M."/>
            <person name="Calcino A."/>
            <person name="Cummins S.F."/>
            <person name="Goodstein D.M."/>
            <person name="Harris C."/>
            <person name="Jackson D.J."/>
            <person name="Leys S.P."/>
            <person name="Shu S."/>
            <person name="Woodcroft B.J."/>
            <person name="Vervoort M."/>
            <person name="Kosik K.S."/>
            <person name="Manning G."/>
            <person name="Degnan B.M."/>
            <person name="Rokhsar D.S."/>
        </authorList>
    </citation>
    <scope>NUCLEOTIDE SEQUENCE [LARGE SCALE GENOMIC DNA]</scope>
</reference>
<organism evidence="7">
    <name type="scientific">Amphimedon queenslandica</name>
    <name type="common">Sponge</name>
    <dbReference type="NCBI Taxonomy" id="400682"/>
    <lineage>
        <taxon>Eukaryota</taxon>
        <taxon>Metazoa</taxon>
        <taxon>Porifera</taxon>
        <taxon>Demospongiae</taxon>
        <taxon>Heteroscleromorpha</taxon>
        <taxon>Haplosclerida</taxon>
        <taxon>Niphatidae</taxon>
        <taxon>Amphimedon</taxon>
    </lineage>
</organism>
<gene>
    <name evidence="7" type="primary">100635675</name>
</gene>
<accession>A0A1X7VT71</accession>
<dbReference type="InParanoid" id="A0A1X7VT71"/>
<evidence type="ECO:0000256" key="1">
    <source>
        <dbReference type="ARBA" id="ARBA00004141"/>
    </source>
</evidence>
<dbReference type="InterPro" id="IPR004853">
    <property type="entry name" value="Sugar_P_trans_dom"/>
</dbReference>
<dbReference type="Proteomes" id="UP000007879">
    <property type="component" value="Unassembled WGS sequence"/>
</dbReference>
<feature type="transmembrane region" description="Helical" evidence="5">
    <location>
        <begin position="197"/>
        <end position="218"/>
    </location>
</feature>
<dbReference type="Pfam" id="PF03151">
    <property type="entry name" value="TPT"/>
    <property type="match status" value="1"/>
</dbReference>
<evidence type="ECO:0000256" key="4">
    <source>
        <dbReference type="ARBA" id="ARBA00023136"/>
    </source>
</evidence>
<dbReference type="EnsemblMetazoa" id="Aqu2.1.43079_001">
    <property type="protein sequence ID" value="Aqu2.1.43079_001"/>
    <property type="gene ID" value="Aqu2.1.43079"/>
</dbReference>
<dbReference type="EnsemblMetazoa" id="XM_003382903.3">
    <property type="protein sequence ID" value="XP_003382951.1"/>
    <property type="gene ID" value="LOC100635675"/>
</dbReference>
<keyword evidence="8" id="KW-1185">Reference proteome</keyword>
<evidence type="ECO:0000259" key="6">
    <source>
        <dbReference type="Pfam" id="PF03151"/>
    </source>
</evidence>
<feature type="domain" description="Sugar phosphate transporter" evidence="6">
    <location>
        <begin position="32"/>
        <end position="308"/>
    </location>
</feature>
<evidence type="ECO:0000256" key="5">
    <source>
        <dbReference type="SAM" id="Phobius"/>
    </source>
</evidence>
<proteinExistence type="predicted"/>
<dbReference type="PANTHER" id="PTHR11132">
    <property type="entry name" value="SOLUTE CARRIER FAMILY 35"/>
    <property type="match status" value="1"/>
</dbReference>
<dbReference type="eggNOG" id="KOG1444">
    <property type="taxonomic scope" value="Eukaryota"/>
</dbReference>
<comment type="subcellular location">
    <subcellularLocation>
        <location evidence="1">Membrane</location>
        <topology evidence="1">Multi-pass membrane protein</topology>
    </subcellularLocation>
</comment>
<dbReference type="OMA" id="VWMLINC"/>
<feature type="transmembrane region" description="Helical" evidence="5">
    <location>
        <begin position="262"/>
        <end position="281"/>
    </location>
</feature>
<sequence length="335" mass="36917">MAGNVESQQEKNLNERYKLMMKQVGASVFFGVISILIVMVNKTVLTTYHFPSFQVVGLGQIVAIIFVAQTAKMAGLVTFPDLSKDQVVKVFPLPIFYILNLIFGLGSTQKLSIPMFTVLRRFTLIFVSLGQIYLLNKRESFGVNVTLVLMILGAFVAALDDLAFDVIGYTYVIINDVASAANNLYIKKKTSGDMGSYEILFYNALLVLVPAVIIAALTGELQKAYDYDQWTNPLFLINFCLSAVMGFVLMYSQILCTQLTSALTMVVVGCIKNIVVTYVGMFVGGDYVYSLANFIGINISVVASLVYSVIKYRESVSNRSKPATSEENTSTAPRK</sequence>
<feature type="transmembrane region" description="Helical" evidence="5">
    <location>
        <begin position="87"/>
        <end position="105"/>
    </location>
</feature>
<reference evidence="7" key="2">
    <citation type="submission" date="2017-05" db="UniProtKB">
        <authorList>
            <consortium name="EnsemblMetazoa"/>
        </authorList>
    </citation>
    <scope>IDENTIFICATION</scope>
</reference>
<keyword evidence="4 5" id="KW-0472">Membrane</keyword>
<evidence type="ECO:0000256" key="2">
    <source>
        <dbReference type="ARBA" id="ARBA00022692"/>
    </source>
</evidence>